<organism evidence="1">
    <name type="scientific">Woronichinia naegeliana WA131</name>
    <dbReference type="NCBI Taxonomy" id="2824559"/>
    <lineage>
        <taxon>Bacteria</taxon>
        <taxon>Bacillati</taxon>
        <taxon>Cyanobacteriota</taxon>
        <taxon>Cyanophyceae</taxon>
        <taxon>Synechococcales</taxon>
        <taxon>Coelosphaeriaceae</taxon>
        <taxon>Woronichinia</taxon>
    </lineage>
</organism>
<dbReference type="Proteomes" id="UP001065613">
    <property type="component" value="Chromosome"/>
</dbReference>
<dbReference type="NCBIfam" id="TIGR02683">
    <property type="entry name" value="upstrm_HI1419"/>
    <property type="match status" value="1"/>
</dbReference>
<dbReference type="InterPro" id="IPR009241">
    <property type="entry name" value="HigB-like"/>
</dbReference>
<dbReference type="PANTHER" id="PTHR41791:SF1">
    <property type="entry name" value="SSL7039 PROTEIN"/>
    <property type="match status" value="1"/>
</dbReference>
<gene>
    <name evidence="1" type="ORF">KA717_02470</name>
</gene>
<proteinExistence type="predicted"/>
<reference evidence="1" key="1">
    <citation type="submission" date="2021-04" db="EMBL/GenBank/DDBJ databases">
        <title>Genome sequence of Woronichinia naegeliana from Washington state freshwater lake bloom.</title>
        <authorList>
            <person name="Dreher T.W."/>
        </authorList>
    </citation>
    <scope>NUCLEOTIDE SEQUENCE</scope>
    <source>
        <strain evidence="1">WA131</strain>
    </source>
</reference>
<protein>
    <submittedName>
        <fullName evidence="1">Type II toxin-antitoxin system RelE/ParE family toxin</fullName>
    </submittedName>
</protein>
<dbReference type="InterPro" id="IPR014056">
    <property type="entry name" value="TypeIITA-like_toxin_pred"/>
</dbReference>
<dbReference type="AlphaFoldDB" id="A0A977KXP0"/>
<dbReference type="EMBL" id="CP073041">
    <property type="protein sequence ID" value="UXE61818.1"/>
    <property type="molecule type" value="Genomic_DNA"/>
</dbReference>
<sequence>MESRIQVKLLETDEGKIPFLEWYASLRDKVTKLRIRGRLDRLELGNFGDTQSVGDGVYELRLHFGSGYRVYFTRVEDYLVILIGGGDKNSQQRDITKAQEIWKRYKNETDRYARDFRQ</sequence>
<accession>A0A977KXP0</accession>
<evidence type="ECO:0000313" key="1">
    <source>
        <dbReference type="EMBL" id="UXE61818.1"/>
    </source>
</evidence>
<dbReference type="PIRSF" id="PIRSF028744">
    <property type="entry name" value="Addict_mod_HI1419"/>
    <property type="match status" value="1"/>
</dbReference>
<dbReference type="Pfam" id="PF05973">
    <property type="entry name" value="Gp49"/>
    <property type="match status" value="1"/>
</dbReference>
<name>A0A977KXP0_9CYAN</name>
<dbReference type="PANTHER" id="PTHR41791">
    <property type="entry name" value="SSL7039 PROTEIN"/>
    <property type="match status" value="1"/>
</dbReference>
<dbReference type="KEGG" id="wna:KA717_02470"/>